<dbReference type="InterPro" id="IPR017518">
    <property type="entry name" value="CHP03084"/>
</dbReference>
<proteinExistence type="predicted"/>
<evidence type="ECO:0000259" key="2">
    <source>
        <dbReference type="Pfam" id="PF11716"/>
    </source>
</evidence>
<dbReference type="NCBIfam" id="TIGR03084">
    <property type="entry name" value="TIGR03084 family metal-binding protein"/>
    <property type="match status" value="1"/>
</dbReference>
<dbReference type="InterPro" id="IPR013917">
    <property type="entry name" value="tRNA_wybutosine-synth"/>
</dbReference>
<feature type="domain" description="tRNA wybutosine-synthesis" evidence="1">
    <location>
        <begin position="198"/>
        <end position="247"/>
    </location>
</feature>
<accession>A0ABW0WUJ6</accession>
<evidence type="ECO:0000313" key="4">
    <source>
        <dbReference type="Proteomes" id="UP001595975"/>
    </source>
</evidence>
<sequence>MTDPNVPGQSSVLAGLLADLRAESEVLDGLVAGLEPDGWALDTPAPGWTVAHQIAHLAWTDDWSELAARDPEAFVADSRRIFGELLAAGADPVEDGAAHGATEEPAALLARWRAGRERLATALATVPADAKLPWLGPPMKAASMATARLMETWAHGQDVADALGAVREPTARLRHVAHLGVRTLGFAFTVHGLPAPQAPVRIELTAPDGGLWTWGPEEAADRVSGPALDFCLLVTQRRHRDDLALTAVGEVARVWLPIAQAFAGPPGKGREADSSI</sequence>
<reference evidence="4" key="1">
    <citation type="journal article" date="2019" name="Int. J. Syst. Evol. Microbiol.">
        <title>The Global Catalogue of Microorganisms (GCM) 10K type strain sequencing project: providing services to taxonomists for standard genome sequencing and annotation.</title>
        <authorList>
            <consortium name="The Broad Institute Genomics Platform"/>
            <consortium name="The Broad Institute Genome Sequencing Center for Infectious Disease"/>
            <person name="Wu L."/>
            <person name="Ma J."/>
        </authorList>
    </citation>
    <scope>NUCLEOTIDE SEQUENCE [LARGE SCALE GENOMIC DNA]</scope>
    <source>
        <strain evidence="4">CGMCC 4.1437</strain>
    </source>
</reference>
<feature type="domain" description="Mycothiol-dependent maleylpyruvate isomerase metal-binding" evidence="2">
    <location>
        <begin position="20"/>
        <end position="160"/>
    </location>
</feature>
<name>A0ABW0WUJ6_9ACTN</name>
<dbReference type="InterPro" id="IPR017517">
    <property type="entry name" value="Maleyloyr_isom"/>
</dbReference>
<gene>
    <name evidence="3" type="ORF">ACFP3U_02020</name>
</gene>
<dbReference type="Pfam" id="PF11716">
    <property type="entry name" value="MDMPI_N"/>
    <property type="match status" value="1"/>
</dbReference>
<dbReference type="Gene3D" id="1.20.120.450">
    <property type="entry name" value="dinb family like domain"/>
    <property type="match status" value="1"/>
</dbReference>
<dbReference type="InterPro" id="IPR034660">
    <property type="entry name" value="DinB/YfiT-like"/>
</dbReference>
<evidence type="ECO:0000313" key="3">
    <source>
        <dbReference type="EMBL" id="MFC5661755.1"/>
    </source>
</evidence>
<dbReference type="SUPFAM" id="SSF109854">
    <property type="entry name" value="DinB/YfiT-like putative metalloenzymes"/>
    <property type="match status" value="1"/>
</dbReference>
<dbReference type="Pfam" id="PF08608">
    <property type="entry name" value="Wyosine_form"/>
    <property type="match status" value="1"/>
</dbReference>
<keyword evidence="4" id="KW-1185">Reference proteome</keyword>
<dbReference type="NCBIfam" id="TIGR03083">
    <property type="entry name" value="maleylpyruvate isomerase family mycothiol-dependent enzyme"/>
    <property type="match status" value="1"/>
</dbReference>
<evidence type="ECO:0000259" key="1">
    <source>
        <dbReference type="Pfam" id="PF08608"/>
    </source>
</evidence>
<dbReference type="EMBL" id="JBHSOF010000002">
    <property type="protein sequence ID" value="MFC5661755.1"/>
    <property type="molecule type" value="Genomic_DNA"/>
</dbReference>
<dbReference type="RefSeq" id="WP_380223341.1">
    <property type="nucleotide sequence ID" value="NZ_JBHSOF010000002.1"/>
</dbReference>
<organism evidence="3 4">
    <name type="scientific">Kitasatospora misakiensis</name>
    <dbReference type="NCBI Taxonomy" id="67330"/>
    <lineage>
        <taxon>Bacteria</taxon>
        <taxon>Bacillati</taxon>
        <taxon>Actinomycetota</taxon>
        <taxon>Actinomycetes</taxon>
        <taxon>Kitasatosporales</taxon>
        <taxon>Streptomycetaceae</taxon>
        <taxon>Kitasatospora</taxon>
    </lineage>
</organism>
<protein>
    <submittedName>
        <fullName evidence="3">TIGR03084 family metal-binding protein</fullName>
    </submittedName>
</protein>
<dbReference type="InterPro" id="IPR024344">
    <property type="entry name" value="MDMPI_metal-binding"/>
</dbReference>
<comment type="caution">
    <text evidence="3">The sequence shown here is derived from an EMBL/GenBank/DDBJ whole genome shotgun (WGS) entry which is preliminary data.</text>
</comment>
<dbReference type="Proteomes" id="UP001595975">
    <property type="component" value="Unassembled WGS sequence"/>
</dbReference>